<dbReference type="InterPro" id="IPR029063">
    <property type="entry name" value="SAM-dependent_MTases_sf"/>
</dbReference>
<dbReference type="OrthoDB" id="9786503at2"/>
<dbReference type="GO" id="GO:0016740">
    <property type="term" value="F:transferase activity"/>
    <property type="evidence" value="ECO:0007669"/>
    <property type="project" value="UniProtKB-KW"/>
</dbReference>
<comment type="caution">
    <text evidence="3">The sequence shown here is derived from an EMBL/GenBank/DDBJ whole genome shotgun (WGS) entry which is preliminary data.</text>
</comment>
<evidence type="ECO:0000313" key="4">
    <source>
        <dbReference type="Proteomes" id="UP000030982"/>
    </source>
</evidence>
<name>A0A0B2ANF3_9MICC</name>
<accession>A0A0B2ANF3</accession>
<evidence type="ECO:0000259" key="2">
    <source>
        <dbReference type="Pfam" id="PF13649"/>
    </source>
</evidence>
<keyword evidence="4" id="KW-1185">Reference proteome</keyword>
<dbReference type="RefSeq" id="WP_043122446.1">
    <property type="nucleotide sequence ID" value="NZ_JTDL01000098.1"/>
</dbReference>
<protein>
    <submittedName>
        <fullName evidence="3">SAM-dependent methlyltransferase</fullName>
    </submittedName>
</protein>
<dbReference type="Gene3D" id="3.40.50.150">
    <property type="entry name" value="Vaccinia Virus protein VP39"/>
    <property type="match status" value="1"/>
</dbReference>
<gene>
    <name evidence="3" type="ORF">LK10_08710</name>
</gene>
<evidence type="ECO:0000313" key="3">
    <source>
        <dbReference type="EMBL" id="KHL03504.1"/>
    </source>
</evidence>
<dbReference type="CDD" id="cd02440">
    <property type="entry name" value="AdoMet_MTases"/>
    <property type="match status" value="1"/>
</dbReference>
<keyword evidence="1 3" id="KW-0808">Transferase</keyword>
<dbReference type="EMBL" id="JTDL01000098">
    <property type="protein sequence ID" value="KHL03504.1"/>
    <property type="molecule type" value="Genomic_DNA"/>
</dbReference>
<dbReference type="Proteomes" id="UP000030982">
    <property type="component" value="Unassembled WGS sequence"/>
</dbReference>
<reference evidence="3 4" key="1">
    <citation type="submission" date="2014-09" db="EMBL/GenBank/DDBJ databases">
        <title>Genome sequence of Sinomonas sp. MUSC 117.</title>
        <authorList>
            <person name="Lee L.-H."/>
        </authorList>
    </citation>
    <scope>NUCLEOTIDE SEQUENCE [LARGE SCALE GENOMIC DNA]</scope>
    <source>
        <strain evidence="3 4">MUSC 117</strain>
    </source>
</reference>
<dbReference type="STRING" id="1338436.LK10_08710"/>
<proteinExistence type="predicted"/>
<organism evidence="3 4">
    <name type="scientific">Sinomonas humi</name>
    <dbReference type="NCBI Taxonomy" id="1338436"/>
    <lineage>
        <taxon>Bacteria</taxon>
        <taxon>Bacillati</taxon>
        <taxon>Actinomycetota</taxon>
        <taxon>Actinomycetes</taxon>
        <taxon>Micrococcales</taxon>
        <taxon>Micrococcaceae</taxon>
        <taxon>Sinomonas</taxon>
    </lineage>
</organism>
<feature type="domain" description="Methyltransferase" evidence="2">
    <location>
        <begin position="45"/>
        <end position="138"/>
    </location>
</feature>
<dbReference type="Pfam" id="PF13649">
    <property type="entry name" value="Methyltransf_25"/>
    <property type="match status" value="1"/>
</dbReference>
<dbReference type="SUPFAM" id="SSF53335">
    <property type="entry name" value="S-adenosyl-L-methionine-dependent methyltransferases"/>
    <property type="match status" value="1"/>
</dbReference>
<sequence>MDTETTEGPSEFWNGFYSERERVWSGKPNAALVREVETVAPARALDLGCGEGADAIWLAARGWTVTAVDVSAVALSRARQHAEDAGVTNRVQWLERDLGEWEPEGEYDLVSAQFLHSPIELPRDRILRRAAAAVAPGGLLLVVGHTAFPPWGRHRHADEAELPTAEELAMSLGLRAGGWEVEATTSEGREVSGPEGQTAVMTDAVLRAWRLAAD</sequence>
<evidence type="ECO:0000256" key="1">
    <source>
        <dbReference type="ARBA" id="ARBA00022679"/>
    </source>
</evidence>
<dbReference type="AlphaFoldDB" id="A0A0B2ANF3"/>
<dbReference type="InterPro" id="IPR041698">
    <property type="entry name" value="Methyltransf_25"/>
</dbReference>
<dbReference type="PANTHER" id="PTHR43861">
    <property type="entry name" value="TRANS-ACONITATE 2-METHYLTRANSFERASE-RELATED"/>
    <property type="match status" value="1"/>
</dbReference>